<dbReference type="Proteomes" id="UP000014725">
    <property type="component" value="Segment"/>
</dbReference>
<protein>
    <submittedName>
        <fullName evidence="1">Uncharacterized protein</fullName>
    </submittedName>
</protein>
<proteinExistence type="predicted"/>
<sequence length="36" mass="4140">MYITLTLGDTPQFQKRVGDDCRLVTQIKSSQILKKN</sequence>
<keyword evidence="2" id="KW-1185">Reference proteome</keyword>
<evidence type="ECO:0000313" key="2">
    <source>
        <dbReference type="Proteomes" id="UP000014725"/>
    </source>
</evidence>
<reference evidence="2" key="2">
    <citation type="submission" date="2013-03" db="EMBL/GenBank/DDBJ databases">
        <title>The Cellulophaga phages: a novel, diverse, and globally ubiquitous model system.</title>
        <authorList>
            <person name="Holmfeldt K."/>
            <person name="Solonenko N."/>
            <person name="Shah M."/>
            <person name="Corrier K."/>
            <person name="Riemann L."/>
            <person name="VerBerkmoes N.C."/>
            <person name="Sullivan M.B."/>
        </authorList>
    </citation>
    <scope>NUCLEOTIDE SEQUENCE [LARGE SCALE GENOMIC DNA]</scope>
</reference>
<dbReference type="EMBL" id="KC821624">
    <property type="protein sequence ID" value="AGO49003.1"/>
    <property type="molecule type" value="Genomic_DNA"/>
</dbReference>
<organism evidence="1 2">
    <name type="scientific">Cellulophaga phage phi14:2</name>
    <dbReference type="NCBI Taxonomy" id="1327990"/>
    <lineage>
        <taxon>Viruses</taxon>
        <taxon>Duplodnaviria</taxon>
        <taxon>Heunggongvirae</taxon>
        <taxon>Uroviricota</taxon>
        <taxon>Caudoviricetes</taxon>
        <taxon>Crassvirales</taxon>
        <taxon>Steigviridae</taxon>
        <taxon>Asinivirinae</taxon>
        <taxon>Akihdevirus</taxon>
        <taxon>Akihdevirus balticus</taxon>
    </lineage>
</organism>
<accession>S0A447</accession>
<name>S0A447_9CAUD</name>
<evidence type="ECO:0000313" key="1">
    <source>
        <dbReference type="EMBL" id="AGO49003.1"/>
    </source>
</evidence>
<reference evidence="1 2" key="1">
    <citation type="journal article" date="2013" name="Proc. Natl. Acad. Sci. U.S.A.">
        <title>Twelve previously unknown phage genera are ubiquitous in global oceans.</title>
        <authorList>
            <person name="Holmfeldt K."/>
            <person name="Solonenko N."/>
            <person name="Shah M."/>
            <person name="Corrier K."/>
            <person name="Riemann L."/>
            <person name="Verberkmoes N.C."/>
            <person name="Sullivan M.B."/>
        </authorList>
    </citation>
    <scope>NUCLEOTIDE SEQUENCE [LARGE SCALE GENOMIC DNA]</scope>
    <source>
        <strain evidence="1">Phi14:2</strain>
    </source>
</reference>
<gene>
    <name evidence="1" type="ORF">Phi14:2_gp125</name>
</gene>